<evidence type="ECO:0000313" key="3">
    <source>
        <dbReference type="Proteomes" id="UP000190140"/>
    </source>
</evidence>
<dbReference type="PROSITE" id="PS00716">
    <property type="entry name" value="SIGMA70_2"/>
    <property type="match status" value="1"/>
</dbReference>
<evidence type="ECO:0000313" key="2">
    <source>
        <dbReference type="EMBL" id="OPJ55930.1"/>
    </source>
</evidence>
<evidence type="ECO:0000259" key="1">
    <source>
        <dbReference type="PROSITE" id="PS00716"/>
    </source>
</evidence>
<reference evidence="2 3" key="1">
    <citation type="submission" date="2017-03" db="EMBL/GenBank/DDBJ databases">
        <title>Genome sequence of Clostridium thermoalcaliphilum DSM 7309.</title>
        <authorList>
            <person name="Poehlein A."/>
            <person name="Daniel R."/>
        </authorList>
    </citation>
    <scope>NUCLEOTIDE SEQUENCE [LARGE SCALE GENOMIC DNA]</scope>
    <source>
        <strain evidence="2 3">DSM 7309</strain>
    </source>
</reference>
<proteinExistence type="predicted"/>
<dbReference type="GO" id="GO:0006352">
    <property type="term" value="P:DNA-templated transcription initiation"/>
    <property type="evidence" value="ECO:0007669"/>
    <property type="project" value="InterPro"/>
</dbReference>
<accession>A0A1V4I7T1</accession>
<dbReference type="GO" id="GO:0003700">
    <property type="term" value="F:DNA-binding transcription factor activity"/>
    <property type="evidence" value="ECO:0007669"/>
    <property type="project" value="InterPro"/>
</dbReference>
<dbReference type="EMBL" id="MZGW01000003">
    <property type="protein sequence ID" value="OPJ55930.1"/>
    <property type="molecule type" value="Genomic_DNA"/>
</dbReference>
<dbReference type="InterPro" id="IPR000943">
    <property type="entry name" value="RNA_pol_sigma70"/>
</dbReference>
<organism evidence="2 3">
    <name type="scientific">Alkalithermobacter paradoxus</name>
    <dbReference type="NCBI Taxonomy" id="29349"/>
    <lineage>
        <taxon>Bacteria</taxon>
        <taxon>Bacillati</taxon>
        <taxon>Bacillota</taxon>
        <taxon>Clostridia</taxon>
        <taxon>Peptostreptococcales</taxon>
        <taxon>Tepidibacteraceae</taxon>
        <taxon>Alkalithermobacter</taxon>
    </lineage>
</organism>
<protein>
    <recommendedName>
        <fullName evidence="1">RNA polymerase sigma-70 domain-containing protein</fullName>
    </recommendedName>
</protein>
<dbReference type="Proteomes" id="UP000190140">
    <property type="component" value="Unassembled WGS sequence"/>
</dbReference>
<sequence>MVDITFVNKAGEMTLNSSKIEDILKMMADFEYVKDITDSIKQNNIMVFDCKLDKSAFKYEEPDGEFYDDIEVDEDYFQVMFEDIKEYIKDVCDHIEDDFREEYKYDSIRVHSEIYNLDETFTEVSFVMSISFKDIKRLELMDLTKLVAKRQLEGSSKYFN</sequence>
<comment type="caution">
    <text evidence="2">The sequence shown here is derived from an EMBL/GenBank/DDBJ whole genome shotgun (WGS) entry which is preliminary data.</text>
</comment>
<gene>
    <name evidence="2" type="ORF">CLOTH_11080</name>
</gene>
<keyword evidence="3" id="KW-1185">Reference proteome</keyword>
<dbReference type="STRING" id="29349.CLOTH_11080"/>
<feature type="domain" description="RNA polymerase sigma-70" evidence="1">
    <location>
        <begin position="120"/>
        <end position="146"/>
    </location>
</feature>
<dbReference type="AlphaFoldDB" id="A0A1V4I7T1"/>
<dbReference type="RefSeq" id="WP_079411951.1">
    <property type="nucleotide sequence ID" value="NZ_MZGW01000003.1"/>
</dbReference>
<name>A0A1V4I7T1_9FIRM</name>
<dbReference type="OrthoDB" id="1757712at2"/>